<dbReference type="InParanoid" id="A0A7G1GB40"/>
<dbReference type="Proteomes" id="UP000516361">
    <property type="component" value="Chromosome"/>
</dbReference>
<organism evidence="1 2">
    <name type="scientific">Tepiditoga spiralis</name>
    <dbReference type="NCBI Taxonomy" id="2108365"/>
    <lineage>
        <taxon>Bacteria</taxon>
        <taxon>Thermotogati</taxon>
        <taxon>Thermotogota</taxon>
        <taxon>Thermotogae</taxon>
        <taxon>Petrotogales</taxon>
        <taxon>Petrotogaceae</taxon>
        <taxon>Tepiditoga</taxon>
    </lineage>
</organism>
<proteinExistence type="predicted"/>
<sequence>MEKLEKKIDMEYDVYLKINKEDVHLITYLLEAEDHVMSVRNRVENGYIKIIVPGGLVDEALTLINSLNEQVKLEVVKIEPHNGIV</sequence>
<protein>
    <submittedName>
        <fullName evidence="1">DUF4911 domain-containing protein</fullName>
    </submittedName>
</protein>
<dbReference type="Pfam" id="PF16256">
    <property type="entry name" value="DUF4911"/>
    <property type="match status" value="1"/>
</dbReference>
<name>A0A7G1GB40_9BACT</name>
<dbReference type="InterPro" id="IPR032587">
    <property type="entry name" value="DUF4911"/>
</dbReference>
<evidence type="ECO:0000313" key="1">
    <source>
        <dbReference type="EMBL" id="BBE30829.1"/>
    </source>
</evidence>
<gene>
    <name evidence="1" type="ORF">OSSY52_09700</name>
</gene>
<dbReference type="EMBL" id="AP018712">
    <property type="protein sequence ID" value="BBE30829.1"/>
    <property type="molecule type" value="Genomic_DNA"/>
</dbReference>
<reference evidence="1 2" key="1">
    <citation type="submission" date="2018-06" db="EMBL/GenBank/DDBJ databases">
        <title>Genome sequencing of Oceanotoga sp. sy52.</title>
        <authorList>
            <person name="Mori K."/>
        </authorList>
    </citation>
    <scope>NUCLEOTIDE SEQUENCE [LARGE SCALE GENOMIC DNA]</scope>
    <source>
        <strain evidence="2">sy52</strain>
    </source>
</reference>
<accession>A0A7G1GB40</accession>
<dbReference type="KEGG" id="ocy:OSSY52_09700"/>
<dbReference type="AlphaFoldDB" id="A0A7G1GB40"/>
<dbReference type="RefSeq" id="WP_190615896.1">
    <property type="nucleotide sequence ID" value="NZ_AP018712.1"/>
</dbReference>
<evidence type="ECO:0000313" key="2">
    <source>
        <dbReference type="Proteomes" id="UP000516361"/>
    </source>
</evidence>
<keyword evidence="2" id="KW-1185">Reference proteome</keyword>